<proteinExistence type="predicted"/>
<organism evidence="8 9">
    <name type="scientific">Cajanus cajan</name>
    <name type="common">Pigeon pea</name>
    <name type="synonym">Cajanus indicus</name>
    <dbReference type="NCBI Taxonomy" id="3821"/>
    <lineage>
        <taxon>Eukaryota</taxon>
        <taxon>Viridiplantae</taxon>
        <taxon>Streptophyta</taxon>
        <taxon>Embryophyta</taxon>
        <taxon>Tracheophyta</taxon>
        <taxon>Spermatophyta</taxon>
        <taxon>Magnoliopsida</taxon>
        <taxon>eudicotyledons</taxon>
        <taxon>Gunneridae</taxon>
        <taxon>Pentapetalae</taxon>
        <taxon>rosids</taxon>
        <taxon>fabids</taxon>
        <taxon>Fabales</taxon>
        <taxon>Fabaceae</taxon>
        <taxon>Papilionoideae</taxon>
        <taxon>50 kb inversion clade</taxon>
        <taxon>NPAAA clade</taxon>
        <taxon>indigoferoid/millettioid clade</taxon>
        <taxon>Phaseoleae</taxon>
        <taxon>Cajanus</taxon>
    </lineage>
</organism>
<dbReference type="GO" id="GO:0003677">
    <property type="term" value="F:DNA binding"/>
    <property type="evidence" value="ECO:0007669"/>
    <property type="project" value="InterPro"/>
</dbReference>
<evidence type="ECO:0000259" key="7">
    <source>
        <dbReference type="PROSITE" id="PS51039"/>
    </source>
</evidence>
<dbReference type="InterPro" id="IPR002653">
    <property type="entry name" value="Znf_A20"/>
</dbReference>
<accession>A0A151SNK1</accession>
<evidence type="ECO:0000259" key="6">
    <source>
        <dbReference type="PROSITE" id="PS51036"/>
    </source>
</evidence>
<evidence type="ECO:0000256" key="4">
    <source>
        <dbReference type="ARBA" id="ARBA00022833"/>
    </source>
</evidence>
<dbReference type="SMART" id="SM00154">
    <property type="entry name" value="ZnF_AN1"/>
    <property type="match status" value="1"/>
</dbReference>
<evidence type="ECO:0000256" key="2">
    <source>
        <dbReference type="ARBA" id="ARBA00022723"/>
    </source>
</evidence>
<protein>
    <submittedName>
        <fullName evidence="8">Zinc finger A20 and AN1 domain-containing stress-associated protein 7</fullName>
    </submittedName>
</protein>
<dbReference type="SUPFAM" id="SSF57716">
    <property type="entry name" value="Glucocorticoid receptor-like (DNA-binding domain)"/>
    <property type="match status" value="1"/>
</dbReference>
<name>A0A151SNK1_CAJCA</name>
<reference evidence="8 9" key="1">
    <citation type="journal article" date="2012" name="Nat. Biotechnol.">
        <title>Draft genome sequence of pigeonpea (Cajanus cajan), an orphan legume crop of resource-poor farmers.</title>
        <authorList>
            <person name="Varshney R.K."/>
            <person name="Chen W."/>
            <person name="Li Y."/>
            <person name="Bharti A.K."/>
            <person name="Saxena R.K."/>
            <person name="Schlueter J.A."/>
            <person name="Donoghue M.T."/>
            <person name="Azam S."/>
            <person name="Fan G."/>
            <person name="Whaley A.M."/>
            <person name="Farmer A.D."/>
            <person name="Sheridan J."/>
            <person name="Iwata A."/>
            <person name="Tuteja R."/>
            <person name="Penmetsa R.V."/>
            <person name="Wu W."/>
            <person name="Upadhyaya H.D."/>
            <person name="Yang S.P."/>
            <person name="Shah T."/>
            <person name="Saxena K.B."/>
            <person name="Michael T."/>
            <person name="McCombie W.R."/>
            <person name="Yang B."/>
            <person name="Zhang G."/>
            <person name="Yang H."/>
            <person name="Wang J."/>
            <person name="Spillane C."/>
            <person name="Cook D.R."/>
            <person name="May G.D."/>
            <person name="Xu X."/>
            <person name="Jackson S.A."/>
        </authorList>
    </citation>
    <scope>NUCLEOTIDE SEQUENCE [LARGE SCALE GENOMIC DNA]</scope>
    <source>
        <strain evidence="9">cv. Asha</strain>
    </source>
</reference>
<dbReference type="PROSITE" id="PS51039">
    <property type="entry name" value="ZF_AN1"/>
    <property type="match status" value="1"/>
</dbReference>
<dbReference type="InterPro" id="IPR000058">
    <property type="entry name" value="Znf_AN1"/>
</dbReference>
<keyword evidence="3 5" id="KW-0863">Zinc-finger</keyword>
<dbReference type="Pfam" id="PF01428">
    <property type="entry name" value="zf-AN1"/>
    <property type="match status" value="1"/>
</dbReference>
<dbReference type="GO" id="GO:0043161">
    <property type="term" value="P:proteasome-mediated ubiquitin-dependent protein catabolic process"/>
    <property type="evidence" value="ECO:0007669"/>
    <property type="project" value="TreeGrafter"/>
</dbReference>
<dbReference type="Pfam" id="PF01754">
    <property type="entry name" value="zf-A20"/>
    <property type="match status" value="1"/>
</dbReference>
<feature type="domain" description="A20-type" evidence="6">
    <location>
        <begin position="13"/>
        <end position="47"/>
    </location>
</feature>
<dbReference type="Gramene" id="C.cajan_02596.t">
    <property type="protein sequence ID" value="C.cajan_02596.t.cds1"/>
    <property type="gene ID" value="C.cajan_02596"/>
</dbReference>
<dbReference type="Proteomes" id="UP000075243">
    <property type="component" value="Chromosome 11"/>
</dbReference>
<keyword evidence="4" id="KW-0862">Zinc</keyword>
<dbReference type="PANTHER" id="PTHR10634:SF116">
    <property type="entry name" value="ZINC FINGER A20 AND AN1 DOMAIN-CONTAINING STRESS-ASSOCIATED PROTEIN 1"/>
    <property type="match status" value="1"/>
</dbReference>
<dbReference type="GO" id="GO:0008270">
    <property type="term" value="F:zinc ion binding"/>
    <property type="evidence" value="ECO:0007669"/>
    <property type="project" value="UniProtKB-KW"/>
</dbReference>
<sequence length="146" mass="15915">MSSQKNNDTSYPPSEPKPCANNCGFFGTPENLNLCSQCYMELCIEEEFEDLDSIYGNVVMALPAPKPSSPVMGLVGPSTSSKPVNRCSICNKKVGLTGFVCKCGSTFCGTHRYPEEHQCSYDFKAAGKEEISQANPVVKSDKVKRI</sequence>
<dbReference type="InterPro" id="IPR035896">
    <property type="entry name" value="AN1-like_Znf"/>
</dbReference>
<dbReference type="InterPro" id="IPR050652">
    <property type="entry name" value="AN1_A20_ZnFinger"/>
</dbReference>
<dbReference type="PROSITE" id="PS51036">
    <property type="entry name" value="ZF_A20"/>
    <property type="match status" value="1"/>
</dbReference>
<dbReference type="STRING" id="3821.A0A151SNK1"/>
<dbReference type="OMA" id="EPKPCAN"/>
<dbReference type="SMART" id="SM00259">
    <property type="entry name" value="ZnF_A20"/>
    <property type="match status" value="1"/>
</dbReference>
<dbReference type="FunFam" id="4.10.1110.10:FF:000001">
    <property type="entry name" value="Zinc finger AN1-type containing 6"/>
    <property type="match status" value="1"/>
</dbReference>
<dbReference type="SUPFAM" id="SSF118310">
    <property type="entry name" value="AN1-like Zinc finger"/>
    <property type="match status" value="1"/>
</dbReference>
<comment type="function">
    <text evidence="1">May be involved in environmental stress response.</text>
</comment>
<keyword evidence="2" id="KW-0479">Metal-binding</keyword>
<evidence type="ECO:0000313" key="9">
    <source>
        <dbReference type="Proteomes" id="UP000075243"/>
    </source>
</evidence>
<evidence type="ECO:0000313" key="8">
    <source>
        <dbReference type="EMBL" id="KYP56420.1"/>
    </source>
</evidence>
<dbReference type="Gene3D" id="1.20.5.4770">
    <property type="match status" value="1"/>
</dbReference>
<dbReference type="OrthoDB" id="428577at2759"/>
<dbReference type="PANTHER" id="PTHR10634">
    <property type="entry name" value="AN1-TYPE ZINC FINGER PROTEIN"/>
    <property type="match status" value="1"/>
</dbReference>
<gene>
    <name evidence="8" type="ORF">KK1_002659</name>
</gene>
<evidence type="ECO:0000256" key="3">
    <source>
        <dbReference type="ARBA" id="ARBA00022771"/>
    </source>
</evidence>
<evidence type="ECO:0000256" key="1">
    <source>
        <dbReference type="ARBA" id="ARBA00003732"/>
    </source>
</evidence>
<keyword evidence="9" id="KW-1185">Reference proteome</keyword>
<dbReference type="EMBL" id="CM003613">
    <property type="protein sequence ID" value="KYP56420.1"/>
    <property type="molecule type" value="Genomic_DNA"/>
</dbReference>
<dbReference type="AlphaFoldDB" id="A0A151SNK1"/>
<dbReference type="Gene3D" id="4.10.1110.10">
    <property type="entry name" value="AN1-like Zinc finger"/>
    <property type="match status" value="1"/>
</dbReference>
<evidence type="ECO:0000256" key="5">
    <source>
        <dbReference type="PROSITE-ProRule" id="PRU00449"/>
    </source>
</evidence>
<feature type="domain" description="AN1-type" evidence="7">
    <location>
        <begin position="81"/>
        <end position="127"/>
    </location>
</feature>